<evidence type="ECO:0000313" key="4">
    <source>
        <dbReference type="EMBL" id="MCU6685952.1"/>
    </source>
</evidence>
<feature type="domain" description="Glycosyltransferase 2-like" evidence="3">
    <location>
        <begin position="5"/>
        <end position="164"/>
    </location>
</feature>
<keyword evidence="2 4" id="KW-0808">Transferase</keyword>
<dbReference type="RefSeq" id="WP_158368856.1">
    <property type="nucleotide sequence ID" value="NZ_JAOQJU010000003.1"/>
</dbReference>
<accession>A0ABT2RKL5</accession>
<reference evidence="4 5" key="1">
    <citation type="journal article" date="2021" name="ISME Commun">
        <title>Automated analysis of genomic sequences facilitates high-throughput and comprehensive description of bacteria.</title>
        <authorList>
            <person name="Hitch T.C.A."/>
        </authorList>
    </citation>
    <scope>NUCLEOTIDE SEQUENCE [LARGE SCALE GENOMIC DNA]</scope>
    <source>
        <strain evidence="4 5">Sanger_03</strain>
    </source>
</reference>
<dbReference type="InterPro" id="IPR001173">
    <property type="entry name" value="Glyco_trans_2-like"/>
</dbReference>
<dbReference type="Pfam" id="PF00535">
    <property type="entry name" value="Glycos_transf_2"/>
    <property type="match status" value="1"/>
</dbReference>
<evidence type="ECO:0000313" key="5">
    <source>
        <dbReference type="Proteomes" id="UP001652431"/>
    </source>
</evidence>
<proteinExistence type="predicted"/>
<sequence>MPLVSVIAAIYNVERYVEDCIKSIAGQTFGDMEILLIDDGSQDAGGAICDRYAREDGRIRVIHKENGGIADVRNLGLKEAKGTYLMYVDGDDFLAPDCVEHAVAGAKKYEADLVVFDFTEIEESTGRQDRWSMQVPRDRVINVNTNPELLVASPSPCNKLYRKAFWEKTGLRYPSGRNYEDLTLTPQLMLKAEKVVYLDSDPLYYYVLHDGSIMRSKNFAKSYRERTAAMEDILRYFQKQGAYAGFRRELEYLAFEQVFFVPTKEVLYYEPGNPYLERFGEYVFRHFPEADKNHYVREWLSKKDKLILWLIRRKLYGAVRMLSWLRKRADLLRGK</sequence>
<evidence type="ECO:0000256" key="1">
    <source>
        <dbReference type="ARBA" id="ARBA00022676"/>
    </source>
</evidence>
<gene>
    <name evidence="4" type="ORF">OCV99_05135</name>
</gene>
<dbReference type="PANTHER" id="PTHR22916">
    <property type="entry name" value="GLYCOSYLTRANSFERASE"/>
    <property type="match status" value="1"/>
</dbReference>
<organism evidence="4 5">
    <name type="scientific">Dorea acetigenes</name>
    <dbReference type="NCBI Taxonomy" id="2981787"/>
    <lineage>
        <taxon>Bacteria</taxon>
        <taxon>Bacillati</taxon>
        <taxon>Bacillota</taxon>
        <taxon>Clostridia</taxon>
        <taxon>Lachnospirales</taxon>
        <taxon>Lachnospiraceae</taxon>
        <taxon>Dorea</taxon>
    </lineage>
</organism>
<dbReference type="CDD" id="cd00761">
    <property type="entry name" value="Glyco_tranf_GTA_type"/>
    <property type="match status" value="1"/>
</dbReference>
<dbReference type="EMBL" id="JAOQJU010000003">
    <property type="protein sequence ID" value="MCU6685952.1"/>
    <property type="molecule type" value="Genomic_DNA"/>
</dbReference>
<dbReference type="EC" id="2.4.-.-" evidence="4"/>
<dbReference type="SUPFAM" id="SSF53448">
    <property type="entry name" value="Nucleotide-diphospho-sugar transferases"/>
    <property type="match status" value="1"/>
</dbReference>
<dbReference type="Proteomes" id="UP001652431">
    <property type="component" value="Unassembled WGS sequence"/>
</dbReference>
<dbReference type="GO" id="GO:0016757">
    <property type="term" value="F:glycosyltransferase activity"/>
    <property type="evidence" value="ECO:0007669"/>
    <property type="project" value="UniProtKB-KW"/>
</dbReference>
<dbReference type="PANTHER" id="PTHR22916:SF51">
    <property type="entry name" value="GLYCOSYLTRANSFERASE EPSH-RELATED"/>
    <property type="match status" value="1"/>
</dbReference>
<keyword evidence="5" id="KW-1185">Reference proteome</keyword>
<protein>
    <submittedName>
        <fullName evidence="4">Glycosyltransferase</fullName>
        <ecNumber evidence="4">2.4.-.-</ecNumber>
    </submittedName>
</protein>
<dbReference type="InterPro" id="IPR029044">
    <property type="entry name" value="Nucleotide-diphossugar_trans"/>
</dbReference>
<evidence type="ECO:0000256" key="2">
    <source>
        <dbReference type="ARBA" id="ARBA00022679"/>
    </source>
</evidence>
<dbReference type="Gene3D" id="3.90.550.10">
    <property type="entry name" value="Spore Coat Polysaccharide Biosynthesis Protein SpsA, Chain A"/>
    <property type="match status" value="1"/>
</dbReference>
<name>A0ABT2RKL5_9FIRM</name>
<evidence type="ECO:0000259" key="3">
    <source>
        <dbReference type="Pfam" id="PF00535"/>
    </source>
</evidence>
<keyword evidence="1 4" id="KW-0328">Glycosyltransferase</keyword>
<comment type="caution">
    <text evidence="4">The sequence shown here is derived from an EMBL/GenBank/DDBJ whole genome shotgun (WGS) entry which is preliminary data.</text>
</comment>